<comment type="caution">
    <text evidence="1">The sequence shown here is derived from an EMBL/GenBank/DDBJ whole genome shotgun (WGS) entry which is preliminary data.</text>
</comment>
<proteinExistence type="predicted"/>
<dbReference type="STRING" id="1802758.A3A96_03505"/>
<organism evidence="1 2">
    <name type="scientific">Candidatus Zambryskibacteria bacterium RIFCSPLOWO2_01_FULL_39_39</name>
    <dbReference type="NCBI Taxonomy" id="1802758"/>
    <lineage>
        <taxon>Bacteria</taxon>
        <taxon>Candidatus Zambryskiibacteriota</taxon>
    </lineage>
</organism>
<protein>
    <submittedName>
        <fullName evidence="1">Uncharacterized protein</fullName>
    </submittedName>
</protein>
<gene>
    <name evidence="1" type="ORF">A3A96_03505</name>
</gene>
<dbReference type="AlphaFoldDB" id="A0A1G2TXP5"/>
<accession>A0A1G2TXP5</accession>
<dbReference type="Proteomes" id="UP000177707">
    <property type="component" value="Unassembled WGS sequence"/>
</dbReference>
<sequence length="92" mass="10597">MGPFDPNALTPEMKIFVTLGEFHRTHNTAYVILGKMYGNDLSTWTPWELAEDLAKLRAAQRLTDAETGDDDGGTDYRREIQLLQKEIERRKK</sequence>
<evidence type="ECO:0000313" key="1">
    <source>
        <dbReference type="EMBL" id="OHB02047.1"/>
    </source>
</evidence>
<evidence type="ECO:0000313" key="2">
    <source>
        <dbReference type="Proteomes" id="UP000177707"/>
    </source>
</evidence>
<dbReference type="EMBL" id="MHWB01000008">
    <property type="protein sequence ID" value="OHB02047.1"/>
    <property type="molecule type" value="Genomic_DNA"/>
</dbReference>
<reference evidence="1 2" key="1">
    <citation type="journal article" date="2016" name="Nat. Commun.">
        <title>Thousands of microbial genomes shed light on interconnected biogeochemical processes in an aquifer system.</title>
        <authorList>
            <person name="Anantharaman K."/>
            <person name="Brown C.T."/>
            <person name="Hug L.A."/>
            <person name="Sharon I."/>
            <person name="Castelle C.J."/>
            <person name="Probst A.J."/>
            <person name="Thomas B.C."/>
            <person name="Singh A."/>
            <person name="Wilkins M.J."/>
            <person name="Karaoz U."/>
            <person name="Brodie E.L."/>
            <person name="Williams K.H."/>
            <person name="Hubbard S.S."/>
            <person name="Banfield J.F."/>
        </authorList>
    </citation>
    <scope>NUCLEOTIDE SEQUENCE [LARGE SCALE GENOMIC DNA]</scope>
</reference>
<name>A0A1G2TXP5_9BACT</name>